<dbReference type="SUPFAM" id="SSF81660">
    <property type="entry name" value="Metal cation-transporting ATPase, ATP-binding domain N"/>
    <property type="match status" value="1"/>
</dbReference>
<feature type="transmembrane region" description="Helical" evidence="12">
    <location>
        <begin position="1431"/>
        <end position="1454"/>
    </location>
</feature>
<dbReference type="PRINTS" id="PR00119">
    <property type="entry name" value="CATATPASE"/>
</dbReference>
<feature type="region of interest" description="Disordered" evidence="11">
    <location>
        <begin position="113"/>
        <end position="144"/>
    </location>
</feature>
<dbReference type="GO" id="GO:0046872">
    <property type="term" value="F:metal ion binding"/>
    <property type="evidence" value="ECO:0007669"/>
    <property type="project" value="UniProtKB-KW"/>
</dbReference>
<feature type="compositionally biased region" description="Polar residues" evidence="11">
    <location>
        <begin position="132"/>
        <end position="141"/>
    </location>
</feature>
<dbReference type="PANTHER" id="PTHR45630">
    <property type="entry name" value="CATION-TRANSPORTING ATPASE-RELATED"/>
    <property type="match status" value="1"/>
</dbReference>
<dbReference type="GO" id="GO:0140358">
    <property type="term" value="F:P-type transmembrane transporter activity"/>
    <property type="evidence" value="ECO:0007669"/>
    <property type="project" value="InterPro"/>
</dbReference>
<dbReference type="GO" id="GO:0005524">
    <property type="term" value="F:ATP binding"/>
    <property type="evidence" value="ECO:0007669"/>
    <property type="project" value="UniProtKB-KW"/>
</dbReference>
<dbReference type="Pfam" id="PF00122">
    <property type="entry name" value="E1-E2_ATPase"/>
    <property type="match status" value="1"/>
</dbReference>
<evidence type="ECO:0008006" key="17">
    <source>
        <dbReference type="Google" id="ProtNLM"/>
    </source>
</evidence>
<dbReference type="SFLD" id="SFLDF00027">
    <property type="entry name" value="p-type_atpase"/>
    <property type="match status" value="1"/>
</dbReference>
<keyword evidence="2 12" id="KW-0812">Transmembrane</keyword>
<dbReference type="InterPro" id="IPR023298">
    <property type="entry name" value="ATPase_P-typ_TM_dom_sf"/>
</dbReference>
<comment type="subcellular location">
    <subcellularLocation>
        <location evidence="1">Membrane</location>
        <topology evidence="1">Multi-pass membrane protein</topology>
    </subcellularLocation>
</comment>
<dbReference type="NCBIfam" id="TIGR01657">
    <property type="entry name" value="P-ATPase-V"/>
    <property type="match status" value="1"/>
</dbReference>
<feature type="transmembrane region" description="Helical" evidence="12">
    <location>
        <begin position="1355"/>
        <end position="1376"/>
    </location>
</feature>
<keyword evidence="16" id="KW-1185">Reference proteome</keyword>
<evidence type="ECO:0000256" key="2">
    <source>
        <dbReference type="ARBA" id="ARBA00022692"/>
    </source>
</evidence>
<name>A0AB34KAP0_PRYPA</name>
<evidence type="ECO:0000256" key="4">
    <source>
        <dbReference type="ARBA" id="ARBA00022741"/>
    </source>
</evidence>
<dbReference type="Gene3D" id="2.70.150.10">
    <property type="entry name" value="Calcium-transporting ATPase, cytoplasmic transduction domain A"/>
    <property type="match status" value="1"/>
</dbReference>
<keyword evidence="10" id="KW-0175">Coiled coil</keyword>
<evidence type="ECO:0000259" key="13">
    <source>
        <dbReference type="Pfam" id="PF00122"/>
    </source>
</evidence>
<evidence type="ECO:0000256" key="7">
    <source>
        <dbReference type="ARBA" id="ARBA00022967"/>
    </source>
</evidence>
<keyword evidence="5" id="KW-0067">ATP-binding</keyword>
<evidence type="ECO:0000256" key="8">
    <source>
        <dbReference type="ARBA" id="ARBA00022989"/>
    </source>
</evidence>
<evidence type="ECO:0000256" key="10">
    <source>
        <dbReference type="SAM" id="Coils"/>
    </source>
</evidence>
<feature type="transmembrane region" description="Helical" evidence="12">
    <location>
        <begin position="1483"/>
        <end position="1505"/>
    </location>
</feature>
<dbReference type="Gene3D" id="3.40.1110.10">
    <property type="entry name" value="Calcium-transporting ATPase, cytoplasmic domain N"/>
    <property type="match status" value="1"/>
</dbReference>
<keyword evidence="6" id="KW-0460">Magnesium</keyword>
<evidence type="ECO:0000256" key="6">
    <source>
        <dbReference type="ARBA" id="ARBA00022842"/>
    </source>
</evidence>
<feature type="transmembrane region" description="Helical" evidence="12">
    <location>
        <begin position="537"/>
        <end position="555"/>
    </location>
</feature>
<dbReference type="InterPro" id="IPR044492">
    <property type="entry name" value="P_typ_ATPase_HD_dom"/>
</dbReference>
<dbReference type="SUPFAM" id="SSF81653">
    <property type="entry name" value="Calcium ATPase, transduction domain A"/>
    <property type="match status" value="1"/>
</dbReference>
<dbReference type="Pfam" id="PF00690">
    <property type="entry name" value="Cation_ATPase_N"/>
    <property type="match status" value="1"/>
</dbReference>
<dbReference type="GO" id="GO:0016020">
    <property type="term" value="C:membrane"/>
    <property type="evidence" value="ECO:0007669"/>
    <property type="project" value="UniProtKB-SubCell"/>
</dbReference>
<feature type="transmembrane region" description="Helical" evidence="12">
    <location>
        <begin position="1217"/>
        <end position="1234"/>
    </location>
</feature>
<dbReference type="SUPFAM" id="SSF56784">
    <property type="entry name" value="HAD-like"/>
    <property type="match status" value="1"/>
</dbReference>
<evidence type="ECO:0000313" key="15">
    <source>
        <dbReference type="EMBL" id="KAL1529584.1"/>
    </source>
</evidence>
<dbReference type="SFLD" id="SFLDS00003">
    <property type="entry name" value="Haloacid_Dehalogenase"/>
    <property type="match status" value="1"/>
</dbReference>
<feature type="transmembrane region" description="Helical" evidence="12">
    <location>
        <begin position="1246"/>
        <end position="1264"/>
    </location>
</feature>
<dbReference type="Proteomes" id="UP001515480">
    <property type="component" value="Unassembled WGS sequence"/>
</dbReference>
<dbReference type="InterPro" id="IPR036412">
    <property type="entry name" value="HAD-like_sf"/>
</dbReference>
<dbReference type="GO" id="GO:0019829">
    <property type="term" value="F:ATPase-coupled monoatomic cation transmembrane transporter activity"/>
    <property type="evidence" value="ECO:0007669"/>
    <property type="project" value="TreeGrafter"/>
</dbReference>
<dbReference type="InterPro" id="IPR008250">
    <property type="entry name" value="ATPase_P-typ_transduc_dom_A_sf"/>
</dbReference>
<dbReference type="InterPro" id="IPR023214">
    <property type="entry name" value="HAD_sf"/>
</dbReference>
<dbReference type="PANTHER" id="PTHR45630:SF6">
    <property type="entry name" value="CATION-TRANSPORTING P-TYPE ATPASE N-TERMINAL DOMAIN-CONTAINING PROTEIN"/>
    <property type="match status" value="1"/>
</dbReference>
<dbReference type="InterPro" id="IPR023299">
    <property type="entry name" value="ATPase_P-typ_cyto_dom_N"/>
</dbReference>
<sequence>MSVSAPAHPKWLKEVTIHENQPARRALLAALFMLGYALAIGYCISTAGEPYAAAVLERARLDNASNATNATNATSASSALPAAVEAALHVPPNAALPTAGDGGFGDEDWGLDDEFGRDGTATQPPAAPPPLGNSSNSTFTPTPRPLPHEWLPNALACALLFLHTTVHALFYLMCHWSVDFKKRALFSVAKTLQPGCYLCFKPLAHKGRAAIVRAVRSPLTQQLTCEFQRQKFEILPAEDVRARDDAAQHARLADAAYVVTLIRCPDTLARTAYRSSTGLATEAEVKERAEQFGENMLSVPTPRFLDLYIEQLLSPLAMFQIFTSVLWLLDSVSIGFSVFQVCTILLLESTSVFQRQKTLKTLNQMSTKPYQLYIYRTGRWEKRSTTSILPGDLISLTPPKLPSAPAAGTAPAKDGGSNDVVPCDCVLLRGSAVANEASLTGESVPQMKDALGGEKGDQPLDVHGADRVSVLFAGTTLITVAQAGAAKEASNGGVPPTPDGGCLCFVLRAGFSSAQGELMQMIEFSQQKVGDDSRETLLALFILLCFALVASAYVFKRGLEKGDRTTHELLLKCVIIITSVVPRSLPMQTAMAVNTALMALMKAGIFCTEPYRVPFAGKIDSVLFDKTGTLTTDQLVPVKIVNADSPNERQVSDAGTPAAVVLAGCHSLISIAKEGALLGDPIETAALAGVKWRYDHSSQTAFPGDTTDLSKRVHALKMKLEPPPLAEGVPAPAPPSATDAEKMKKEIEATQKTIKEITTAAERSDVKSVRILHRHHFSSALQRMSTLASVTNRSGGQEIRCLVKGSPEAVGRLLSEGGKPAWYDQTHRSMAERGMRVLALASKRVDEQDEAAAVQLPRDAVEAGLSFVGFVAFACKTRSDSKAVVTALLDSAHAVTMLTGDAPLTALHVAREVGICAPSADERAELLLACEEGGAPRWVRAVGGSDETVLPFDVAILHELAKEYDLMATDASIEAAAAVEPQLWSKLDVFKVFARMSPQGKAKVIRMLQERNGRRVLMCGDGGNDVGALKQSDVGLALLSGYGNVNTSDLADPSKASGGGGKQAEEALNAQAKELARKQAESAKIQREALKKKQKELQAMQQVWLKEEMDRRLAAGEDVGVMAQMRILKTTLGRVHSEMMAERQRLAAIHGNVYDSKEGASKLLAEVPADTDMPMVRPGDASVAAPFTSRSPSVRNIVDLIRQGRCTLLSALQQQQIMMLESTISAFVLSALSLEGARSSERQMMASSWLLMIASLAFSYATPIDKMHPERPLKSLFHPAIFFSMFGQAVIHLAAMYTAVHMARAEMGPDKLVVEFHRKDRLREQRELDAQKAMDEGDYMASFLSMWMAPFMPNLLNTCVFLVETAQCVAVLLVNYKGRPWMKGITENHALFLSVFACVVGCAACAWGVFPELNKMIHLEAFPDDAFRFKVMGLVGLSLAGTFIWDRLCCAIFAPRIFQATLDEAKALTIADAVPAIKSLVKVFAVMMIFSSGNILIWGGAYYMYKQYNNAQAEAERLARERNAA</sequence>
<keyword evidence="9 12" id="KW-0472">Membrane</keyword>
<dbReference type="InterPro" id="IPR018303">
    <property type="entry name" value="ATPase_P-typ_P_site"/>
</dbReference>
<dbReference type="InterPro" id="IPR059000">
    <property type="entry name" value="ATPase_P-type_domA"/>
</dbReference>
<dbReference type="EMBL" id="JBGBPQ010000001">
    <property type="protein sequence ID" value="KAL1529584.1"/>
    <property type="molecule type" value="Genomic_DNA"/>
</dbReference>
<accession>A0AB34KAP0</accession>
<feature type="transmembrane region" description="Helical" evidence="12">
    <location>
        <begin position="335"/>
        <end position="353"/>
    </location>
</feature>
<evidence type="ECO:0000256" key="12">
    <source>
        <dbReference type="SAM" id="Phobius"/>
    </source>
</evidence>
<organism evidence="15 16">
    <name type="scientific">Prymnesium parvum</name>
    <name type="common">Toxic golden alga</name>
    <dbReference type="NCBI Taxonomy" id="97485"/>
    <lineage>
        <taxon>Eukaryota</taxon>
        <taxon>Haptista</taxon>
        <taxon>Haptophyta</taxon>
        <taxon>Prymnesiophyceae</taxon>
        <taxon>Prymnesiales</taxon>
        <taxon>Prymnesiaceae</taxon>
        <taxon>Prymnesium</taxon>
    </lineage>
</organism>
<feature type="transmembrane region" description="Helical" evidence="12">
    <location>
        <begin position="1276"/>
        <end position="1297"/>
    </location>
</feature>
<dbReference type="InterPro" id="IPR004014">
    <property type="entry name" value="ATPase_P-typ_cation-transptr_N"/>
</dbReference>
<keyword evidence="3" id="KW-0479">Metal-binding</keyword>
<dbReference type="PROSITE" id="PS00154">
    <property type="entry name" value="ATPASE_E1_E2"/>
    <property type="match status" value="1"/>
</dbReference>
<feature type="coiled-coil region" evidence="10">
    <location>
        <begin position="1061"/>
        <end position="1103"/>
    </location>
</feature>
<dbReference type="Pfam" id="PF13246">
    <property type="entry name" value="Cation_ATPase"/>
    <property type="match status" value="1"/>
</dbReference>
<evidence type="ECO:0000256" key="5">
    <source>
        <dbReference type="ARBA" id="ARBA00022840"/>
    </source>
</evidence>
<keyword evidence="4" id="KW-0547">Nucleotide-binding</keyword>
<evidence type="ECO:0000256" key="1">
    <source>
        <dbReference type="ARBA" id="ARBA00004141"/>
    </source>
</evidence>
<gene>
    <name evidence="15" type="ORF">AB1Y20_000527</name>
</gene>
<feature type="transmembrane region" description="Helical" evidence="12">
    <location>
        <begin position="1388"/>
        <end position="1410"/>
    </location>
</feature>
<proteinExistence type="predicted"/>
<evidence type="ECO:0000256" key="9">
    <source>
        <dbReference type="ARBA" id="ARBA00023136"/>
    </source>
</evidence>
<protein>
    <recommendedName>
        <fullName evidence="17">Cation-transporting ATPase</fullName>
    </recommendedName>
</protein>
<reference evidence="15 16" key="1">
    <citation type="journal article" date="2024" name="Science">
        <title>Giant polyketide synthase enzymes in the biosynthesis of giant marine polyether toxins.</title>
        <authorList>
            <person name="Fallon T.R."/>
            <person name="Shende V.V."/>
            <person name="Wierzbicki I.H."/>
            <person name="Pendleton A.L."/>
            <person name="Watervoot N.F."/>
            <person name="Auber R.P."/>
            <person name="Gonzalez D.J."/>
            <person name="Wisecaver J.H."/>
            <person name="Moore B.S."/>
        </authorList>
    </citation>
    <scope>NUCLEOTIDE SEQUENCE [LARGE SCALE GENOMIC DNA]</scope>
    <source>
        <strain evidence="15 16">12B1</strain>
    </source>
</reference>
<dbReference type="Gene3D" id="3.40.50.1000">
    <property type="entry name" value="HAD superfamily/HAD-like"/>
    <property type="match status" value="1"/>
</dbReference>
<dbReference type="SUPFAM" id="SSF81665">
    <property type="entry name" value="Calcium ATPase, transmembrane domain M"/>
    <property type="match status" value="1"/>
</dbReference>
<feature type="domain" description="P-type ATPase A" evidence="13">
    <location>
        <begin position="418"/>
        <end position="478"/>
    </location>
</feature>
<evidence type="ECO:0000256" key="11">
    <source>
        <dbReference type="SAM" id="MobiDB-lite"/>
    </source>
</evidence>
<evidence type="ECO:0000313" key="16">
    <source>
        <dbReference type="Proteomes" id="UP001515480"/>
    </source>
</evidence>
<comment type="caution">
    <text evidence="15">The sequence shown here is derived from an EMBL/GenBank/DDBJ whole genome shotgun (WGS) entry which is preliminary data.</text>
</comment>
<dbReference type="SFLD" id="SFLDG00002">
    <property type="entry name" value="C1.7:_P-type_atpase_like"/>
    <property type="match status" value="1"/>
</dbReference>
<evidence type="ECO:0000259" key="14">
    <source>
        <dbReference type="Pfam" id="PF00690"/>
    </source>
</evidence>
<keyword evidence="7" id="KW-1278">Translocase</keyword>
<keyword evidence="8 12" id="KW-1133">Transmembrane helix</keyword>
<dbReference type="InterPro" id="IPR006544">
    <property type="entry name" value="P-type_TPase_V"/>
</dbReference>
<feature type="domain" description="Cation-transporting P-type ATPase N-terminal" evidence="14">
    <location>
        <begin position="274"/>
        <end position="327"/>
    </location>
</feature>
<evidence type="ECO:0000256" key="3">
    <source>
        <dbReference type="ARBA" id="ARBA00022723"/>
    </source>
</evidence>
<feature type="transmembrane region" description="Helical" evidence="12">
    <location>
        <begin position="26"/>
        <end position="47"/>
    </location>
</feature>